<proteinExistence type="predicted"/>
<keyword evidence="1" id="KW-0732">Signal</keyword>
<dbReference type="EMBL" id="PYMJ01000006">
    <property type="protein sequence ID" value="PSU49399.1"/>
    <property type="molecule type" value="Genomic_DNA"/>
</dbReference>
<feature type="chain" id="PRO_5015439540" description="DUF4175 domain-containing protein" evidence="1">
    <location>
        <begin position="21"/>
        <end position="89"/>
    </location>
</feature>
<accession>A0A2T3JK70</accession>
<protein>
    <recommendedName>
        <fullName evidence="4">DUF4175 domain-containing protein</fullName>
    </recommendedName>
</protein>
<evidence type="ECO:0000256" key="1">
    <source>
        <dbReference type="SAM" id="SignalP"/>
    </source>
</evidence>
<evidence type="ECO:0000313" key="2">
    <source>
        <dbReference type="EMBL" id="PSU49399.1"/>
    </source>
</evidence>
<evidence type="ECO:0000313" key="3">
    <source>
        <dbReference type="Proteomes" id="UP000240987"/>
    </source>
</evidence>
<keyword evidence="3" id="KW-1185">Reference proteome</keyword>
<reference evidence="2 3" key="1">
    <citation type="submission" date="2018-01" db="EMBL/GenBank/DDBJ databases">
        <title>Whole genome sequencing of Histamine producing bacteria.</title>
        <authorList>
            <person name="Butler K."/>
        </authorList>
    </citation>
    <scope>NUCLEOTIDE SEQUENCE [LARGE SCALE GENOMIC DNA]</scope>
    <source>
        <strain evidence="2 3">JCM 12947</strain>
    </source>
</reference>
<dbReference type="OrthoDB" id="9929281at2"/>
<feature type="signal peptide" evidence="1">
    <location>
        <begin position="1"/>
        <end position="20"/>
    </location>
</feature>
<name>A0A2T3JK70_9GAMM</name>
<dbReference type="AlphaFoldDB" id="A0A2T3JK70"/>
<organism evidence="2 3">
    <name type="scientific">Photobacterium frigidiphilum</name>
    <dbReference type="NCBI Taxonomy" id="264736"/>
    <lineage>
        <taxon>Bacteria</taxon>
        <taxon>Pseudomonadati</taxon>
        <taxon>Pseudomonadota</taxon>
        <taxon>Gammaproteobacteria</taxon>
        <taxon>Vibrionales</taxon>
        <taxon>Vibrionaceae</taxon>
        <taxon>Photobacterium</taxon>
    </lineage>
</organism>
<dbReference type="Proteomes" id="UP000240987">
    <property type="component" value="Unassembled WGS sequence"/>
</dbReference>
<evidence type="ECO:0008006" key="4">
    <source>
        <dbReference type="Google" id="ProtNLM"/>
    </source>
</evidence>
<dbReference type="RefSeq" id="WP_107242193.1">
    <property type="nucleotide sequence ID" value="NZ_PYMJ01000006.1"/>
</dbReference>
<gene>
    <name evidence="2" type="ORF">C9J12_07865</name>
</gene>
<sequence length="89" mass="10105">MKRSILLAASLVILPSLAMANNAHHETNQDSAHMVGMHSEMMQQMMNNPEQMQAMMTEMQSNPEMQKMMKKMGCQGNMTTMMKNSPEQQ</sequence>
<comment type="caution">
    <text evidence="2">The sequence shown here is derived from an EMBL/GenBank/DDBJ whole genome shotgun (WGS) entry which is preliminary data.</text>
</comment>